<dbReference type="AlphaFoldDB" id="A0A8J5XPK6"/>
<name>A0A8J5XPK6_DIALT</name>
<evidence type="ECO:0000313" key="5">
    <source>
        <dbReference type="Proteomes" id="UP000751190"/>
    </source>
</evidence>
<dbReference type="Proteomes" id="UP000751190">
    <property type="component" value="Unassembled WGS sequence"/>
</dbReference>
<sequence length="202" mass="20297">MLLAVAMLAAMGSSGRHPSMRCPLSPPALPVACISPLSADAVEARMTAVRCNKRKACPADAGLECDLPASLCACPADTFLNVSVSSAVPSCAPCVRAAPPAACVDTKGYCKAFKQASDCTKGIHVSVALLECPLACGLCATPALRSSERAAGAPTERGRLADAAGAGALLLAVGAAVATGVASLRRRSARTAVRAQLPVELL</sequence>
<proteinExistence type="predicted"/>
<keyword evidence="1" id="KW-0472">Membrane</keyword>
<evidence type="ECO:0000259" key="3">
    <source>
        <dbReference type="SMART" id="SM00254"/>
    </source>
</evidence>
<accession>A0A8J5XPK6</accession>
<protein>
    <recommendedName>
        <fullName evidence="3">ShKT domain-containing protein</fullName>
    </recommendedName>
</protein>
<feature type="signal peptide" evidence="2">
    <location>
        <begin position="1"/>
        <end position="15"/>
    </location>
</feature>
<keyword evidence="1" id="KW-0812">Transmembrane</keyword>
<gene>
    <name evidence="4" type="ORF">KFE25_011117</name>
</gene>
<keyword evidence="2" id="KW-0732">Signal</keyword>
<keyword evidence="5" id="KW-1185">Reference proteome</keyword>
<evidence type="ECO:0000256" key="1">
    <source>
        <dbReference type="SAM" id="Phobius"/>
    </source>
</evidence>
<dbReference type="SMART" id="SM00254">
    <property type="entry name" value="ShKT"/>
    <property type="match status" value="1"/>
</dbReference>
<feature type="transmembrane region" description="Helical" evidence="1">
    <location>
        <begin position="163"/>
        <end position="184"/>
    </location>
</feature>
<dbReference type="EMBL" id="JAGTXO010000017">
    <property type="protein sequence ID" value="KAG8463120.1"/>
    <property type="molecule type" value="Genomic_DNA"/>
</dbReference>
<evidence type="ECO:0000256" key="2">
    <source>
        <dbReference type="SAM" id="SignalP"/>
    </source>
</evidence>
<organism evidence="4 5">
    <name type="scientific">Diacronema lutheri</name>
    <name type="common">Unicellular marine alga</name>
    <name type="synonym">Monochrysis lutheri</name>
    <dbReference type="NCBI Taxonomy" id="2081491"/>
    <lineage>
        <taxon>Eukaryota</taxon>
        <taxon>Haptista</taxon>
        <taxon>Haptophyta</taxon>
        <taxon>Pavlovophyceae</taxon>
        <taxon>Pavlovales</taxon>
        <taxon>Pavlovaceae</taxon>
        <taxon>Diacronema</taxon>
    </lineage>
</organism>
<comment type="caution">
    <text evidence="4">The sequence shown here is derived from an EMBL/GenBank/DDBJ whole genome shotgun (WGS) entry which is preliminary data.</text>
</comment>
<reference evidence="4" key="1">
    <citation type="submission" date="2021-05" db="EMBL/GenBank/DDBJ databases">
        <title>The genome of the haptophyte Pavlova lutheri (Diacronema luteri, Pavlovales) - a model for lipid biosynthesis in eukaryotic algae.</title>
        <authorList>
            <person name="Hulatt C.J."/>
            <person name="Posewitz M.C."/>
        </authorList>
    </citation>
    <scope>NUCLEOTIDE SEQUENCE</scope>
    <source>
        <strain evidence="4">NIVA-4/92</strain>
    </source>
</reference>
<keyword evidence="1" id="KW-1133">Transmembrane helix</keyword>
<feature type="domain" description="ShKT" evidence="3">
    <location>
        <begin position="102"/>
        <end position="140"/>
    </location>
</feature>
<dbReference type="InterPro" id="IPR003582">
    <property type="entry name" value="ShKT_dom"/>
</dbReference>
<dbReference type="Pfam" id="PF01549">
    <property type="entry name" value="ShK"/>
    <property type="match status" value="1"/>
</dbReference>
<feature type="chain" id="PRO_5035316651" description="ShKT domain-containing protein" evidence="2">
    <location>
        <begin position="16"/>
        <end position="202"/>
    </location>
</feature>
<evidence type="ECO:0000313" key="4">
    <source>
        <dbReference type="EMBL" id="KAG8463120.1"/>
    </source>
</evidence>